<protein>
    <submittedName>
        <fullName evidence="6">Uncharacterized protein</fullName>
    </submittedName>
</protein>
<reference evidence="6" key="1">
    <citation type="submission" date="2025-08" db="UniProtKB">
        <authorList>
            <consortium name="Ensembl"/>
        </authorList>
    </citation>
    <scope>IDENTIFICATION</scope>
</reference>
<dbReference type="PANTHER" id="PTHR15950">
    <property type="entry name" value="TRANSCRIPTION COFACTOR VESTIGIAL-LIKE PROTEIN"/>
    <property type="match status" value="1"/>
</dbReference>
<dbReference type="GO" id="GO:0005634">
    <property type="term" value="C:nucleus"/>
    <property type="evidence" value="ECO:0007669"/>
    <property type="project" value="UniProtKB-SubCell"/>
</dbReference>
<evidence type="ECO:0000256" key="2">
    <source>
        <dbReference type="ARBA" id="ARBA00023015"/>
    </source>
</evidence>
<dbReference type="OrthoDB" id="10069705at2759"/>
<keyword evidence="4" id="KW-0539">Nucleus</keyword>
<dbReference type="AlphaFoldDB" id="A0A8B9H814"/>
<evidence type="ECO:0000313" key="7">
    <source>
        <dbReference type="Proteomes" id="UP000694621"/>
    </source>
</evidence>
<accession>A0A8B9H814</accession>
<evidence type="ECO:0000256" key="3">
    <source>
        <dbReference type="ARBA" id="ARBA00023163"/>
    </source>
</evidence>
<comment type="similarity">
    <text evidence="5">Belongs to the vestigial family.</text>
</comment>
<evidence type="ECO:0000313" key="6">
    <source>
        <dbReference type="Ensembl" id="ENSAMXP00005009602.1"/>
    </source>
</evidence>
<dbReference type="GO" id="GO:0006355">
    <property type="term" value="P:regulation of DNA-templated transcription"/>
    <property type="evidence" value="ECO:0007669"/>
    <property type="project" value="InterPro"/>
</dbReference>
<keyword evidence="3" id="KW-0804">Transcription</keyword>
<dbReference type="Proteomes" id="UP000694621">
    <property type="component" value="Unplaced"/>
</dbReference>
<dbReference type="PANTHER" id="PTHR15950:SF23">
    <property type="entry name" value="SI:CH73-52F15.5-RELATED"/>
    <property type="match status" value="1"/>
</dbReference>
<proteinExistence type="inferred from homology"/>
<organism evidence="6 7">
    <name type="scientific">Astyanax mexicanus</name>
    <name type="common">Blind cave fish</name>
    <name type="synonym">Astyanax fasciatus mexicanus</name>
    <dbReference type="NCBI Taxonomy" id="7994"/>
    <lineage>
        <taxon>Eukaryota</taxon>
        <taxon>Metazoa</taxon>
        <taxon>Chordata</taxon>
        <taxon>Craniata</taxon>
        <taxon>Vertebrata</taxon>
        <taxon>Euteleostomi</taxon>
        <taxon>Actinopterygii</taxon>
        <taxon>Neopterygii</taxon>
        <taxon>Teleostei</taxon>
        <taxon>Ostariophysi</taxon>
        <taxon>Characiformes</taxon>
        <taxon>Characoidei</taxon>
        <taxon>Acestrorhamphidae</taxon>
        <taxon>Acestrorhamphinae</taxon>
        <taxon>Astyanax</taxon>
    </lineage>
</organism>
<evidence type="ECO:0000256" key="1">
    <source>
        <dbReference type="ARBA" id="ARBA00004123"/>
    </source>
</evidence>
<dbReference type="InterPro" id="IPR011520">
    <property type="entry name" value="Vg_fam"/>
</dbReference>
<sequence length="97" mass="10866">FAHRSSPVAGKAEEQSGSLLYTYFQGDINSMVDAHFSRALSKATKPKAELIKIKKTRKTAKTGNFPLNNIIVFMDYITITKTRNLLFPIITQFSALL</sequence>
<evidence type="ECO:0000256" key="4">
    <source>
        <dbReference type="ARBA" id="ARBA00023242"/>
    </source>
</evidence>
<comment type="subcellular location">
    <subcellularLocation>
        <location evidence="1">Nucleus</location>
    </subcellularLocation>
</comment>
<name>A0A8B9H814_ASTMX</name>
<keyword evidence="2" id="KW-0805">Transcription regulation</keyword>
<dbReference type="Ensembl" id="ENSAMXT00005010691.1">
    <property type="protein sequence ID" value="ENSAMXP00005009602.1"/>
    <property type="gene ID" value="ENSAMXG00005005435.1"/>
</dbReference>
<dbReference type="Pfam" id="PF07545">
    <property type="entry name" value="Vg_Tdu"/>
    <property type="match status" value="1"/>
</dbReference>
<evidence type="ECO:0000256" key="5">
    <source>
        <dbReference type="ARBA" id="ARBA00025784"/>
    </source>
</evidence>